<feature type="transmembrane region" description="Helical" evidence="1">
    <location>
        <begin position="60"/>
        <end position="79"/>
    </location>
</feature>
<dbReference type="Proteomes" id="UP000092401">
    <property type="component" value="Unassembled WGS sequence"/>
</dbReference>
<keyword evidence="1" id="KW-0472">Membrane</keyword>
<dbReference type="EMBL" id="LNGE01000058">
    <property type="protein sequence ID" value="KYC44521.1"/>
    <property type="molecule type" value="Genomic_DNA"/>
</dbReference>
<accession>A0A150IPH1</accession>
<dbReference type="AlphaFoldDB" id="A0A150IPH1"/>
<dbReference type="EMBL" id="LNGF01000049">
    <property type="protein sequence ID" value="KYC46715.1"/>
    <property type="molecule type" value="Genomic_DNA"/>
</dbReference>
<accession>A0A150IHQ9</accession>
<keyword evidence="1" id="KW-1133">Transmembrane helix</keyword>
<evidence type="ECO:0000313" key="2">
    <source>
        <dbReference type="EMBL" id="KYC44521.1"/>
    </source>
</evidence>
<feature type="transmembrane region" description="Helical" evidence="1">
    <location>
        <begin position="114"/>
        <end position="132"/>
    </location>
</feature>
<feature type="transmembrane region" description="Helical" evidence="1">
    <location>
        <begin position="31"/>
        <end position="48"/>
    </location>
</feature>
<evidence type="ECO:0000313" key="3">
    <source>
        <dbReference type="EMBL" id="KYC46715.1"/>
    </source>
</evidence>
<evidence type="ECO:0000313" key="6">
    <source>
        <dbReference type="Proteomes" id="UP000092401"/>
    </source>
</evidence>
<gene>
    <name evidence="2" type="ORF">APG10_01652</name>
    <name evidence="3" type="ORF">APG11_01717</name>
    <name evidence="4" type="ORF">APG12_01120</name>
</gene>
<dbReference type="Proteomes" id="UP000091929">
    <property type="component" value="Unassembled WGS sequence"/>
</dbReference>
<proteinExistence type="predicted"/>
<organism evidence="3 5">
    <name type="scientific">Candidatus Methanofastidiosum methylothiophilum</name>
    <dbReference type="NCBI Taxonomy" id="1705564"/>
    <lineage>
        <taxon>Archaea</taxon>
        <taxon>Methanobacteriati</taxon>
        <taxon>Methanobacteriota</taxon>
        <taxon>Stenosarchaea group</taxon>
        <taxon>Candidatus Methanofastidiosia</taxon>
        <taxon>Candidatus Methanofastidiosales</taxon>
        <taxon>Candidatus Methanofastidiosaceae</taxon>
        <taxon>Candidatus Methanofastidiosum</taxon>
    </lineage>
</organism>
<evidence type="ECO:0000256" key="1">
    <source>
        <dbReference type="SAM" id="Phobius"/>
    </source>
</evidence>
<dbReference type="InterPro" id="IPR007404">
    <property type="entry name" value="YdjM-like"/>
</dbReference>
<feature type="transmembrane region" description="Helical" evidence="1">
    <location>
        <begin position="138"/>
        <end position="156"/>
    </location>
</feature>
<evidence type="ECO:0000313" key="4">
    <source>
        <dbReference type="EMBL" id="KYC49946.1"/>
    </source>
</evidence>
<sequence>MNAEGHLFISGVLNIIFLGILYLLGVNVFQMGILFLILIVFVIFSLLPDIDHPRSRISGIFYLAMIIIIIASGISFVFTFNLINILGILFAIGMLFLHGKYAEDSYNHRKFPHTIKFCLIVTFILFFLLNSWVANATYISIITLVGAISIFSHIWVDKYMYDTFLHFKNNVNYSVEITPEIASEKNVSTKFNAVIVRNKEWAIQFKLSDSKENVWIPKREIKYMKGSDGSYTQPEQYLKKYNVNNTNQTREKATYYYNTTGYNVVYEDTSNSRQNSRFNQFSYQDIDYIFLRNTNEDLVLNISKDNKIYLEGDSSRTPRINNRNLYIENLEGAIFLPINNPYLKIDIQVVNGDITGNLTHSGSIRSVNGDINLILNASLNVQTNTVNGDIYVNPTLLNNSFSSSLYLETINGSIVVT</sequence>
<protein>
    <recommendedName>
        <fullName evidence="7">Adhesin domain-containing protein</fullName>
    </recommendedName>
</protein>
<feature type="transmembrane region" description="Helical" evidence="1">
    <location>
        <begin position="7"/>
        <end position="25"/>
    </location>
</feature>
<comment type="caution">
    <text evidence="3">The sequence shown here is derived from an EMBL/GenBank/DDBJ whole genome shotgun (WGS) entry which is preliminary data.</text>
</comment>
<name>A0A150IPH1_9EURY</name>
<dbReference type="Proteomes" id="UP000092403">
    <property type="component" value="Unassembled WGS sequence"/>
</dbReference>
<evidence type="ECO:0008006" key="7">
    <source>
        <dbReference type="Google" id="ProtNLM"/>
    </source>
</evidence>
<evidence type="ECO:0000313" key="5">
    <source>
        <dbReference type="Proteomes" id="UP000091929"/>
    </source>
</evidence>
<accession>A0A150IYA2</accession>
<keyword evidence="1" id="KW-0812">Transmembrane</keyword>
<dbReference type="Pfam" id="PF04307">
    <property type="entry name" value="YdjM"/>
    <property type="match status" value="1"/>
</dbReference>
<dbReference type="EMBL" id="LNJC01000022">
    <property type="protein sequence ID" value="KYC49946.1"/>
    <property type="molecule type" value="Genomic_DNA"/>
</dbReference>
<reference evidence="5 6" key="1">
    <citation type="journal article" date="2016" name="ISME J.">
        <title>Chasing the elusive Euryarchaeota class WSA2: genomes reveal a uniquely fastidious methyl-reducing methanogen.</title>
        <authorList>
            <person name="Nobu M.K."/>
            <person name="Narihiro T."/>
            <person name="Kuroda K."/>
            <person name="Mei R."/>
            <person name="Liu W.T."/>
        </authorList>
    </citation>
    <scope>NUCLEOTIDE SEQUENCE [LARGE SCALE GENOMIC DNA]</scope>
    <source>
        <strain evidence="2">B03fssc0709_Meth_Bin005</strain>
        <strain evidence="3">B15fssc0709_Meth_Bin003</strain>
        <strain evidence="4">BMIXfssc0709_Meth_Bin006</strain>
    </source>
</reference>